<dbReference type="Proteomes" id="UP001460888">
    <property type="component" value="Unassembled WGS sequence"/>
</dbReference>
<proteinExistence type="predicted"/>
<evidence type="ECO:0000259" key="1">
    <source>
        <dbReference type="Pfam" id="PF22150"/>
    </source>
</evidence>
<dbReference type="NCBIfam" id="TIGR02523">
    <property type="entry name" value="type_IV_pilV"/>
    <property type="match status" value="1"/>
</dbReference>
<name>A0ABV2B3H2_9GAMM</name>
<dbReference type="InterPro" id="IPR054402">
    <property type="entry name" value="Tt1218-like_dom"/>
</dbReference>
<sequence>MTVVIVSIGLLGILGLQTVSIANTASSSARSDATLAADNMADRMRVNFLGARDGAYEGIANPAAEGSSEPKACTPNKTCDPSAMATRDAWEWDKQISERLPNGAGYVDCEESVGGECVSYLITVLWSERDPDRGAGAAEVDMAQCDNGDAMVSGCFQTVVRP</sequence>
<gene>
    <name evidence="2" type="ORF">SADO_14063</name>
</gene>
<evidence type="ECO:0000313" key="2">
    <source>
        <dbReference type="EMBL" id="MES1930386.1"/>
    </source>
</evidence>
<accession>A0ABV2B3H2</accession>
<dbReference type="InterPro" id="IPR013362">
    <property type="entry name" value="Pilus_4_PilV"/>
</dbReference>
<organism evidence="2 3">
    <name type="scientific">Salinisphaera dokdonensis CL-ES53</name>
    <dbReference type="NCBI Taxonomy" id="1304272"/>
    <lineage>
        <taxon>Bacteria</taxon>
        <taxon>Pseudomonadati</taxon>
        <taxon>Pseudomonadota</taxon>
        <taxon>Gammaproteobacteria</taxon>
        <taxon>Salinisphaerales</taxon>
        <taxon>Salinisphaeraceae</taxon>
        <taxon>Salinisphaera</taxon>
    </lineage>
</organism>
<comment type="caution">
    <text evidence="2">The sequence shown here is derived from an EMBL/GenBank/DDBJ whole genome shotgun (WGS) entry which is preliminary data.</text>
</comment>
<evidence type="ECO:0000313" key="3">
    <source>
        <dbReference type="Proteomes" id="UP001460888"/>
    </source>
</evidence>
<protein>
    <submittedName>
        <fullName evidence="2">Type IV pilus modification protein PilV</fullName>
    </submittedName>
</protein>
<dbReference type="EMBL" id="APND01000004">
    <property type="protein sequence ID" value="MES1930386.1"/>
    <property type="molecule type" value="Genomic_DNA"/>
</dbReference>
<reference evidence="2 3" key="1">
    <citation type="submission" date="2013-03" db="EMBL/GenBank/DDBJ databases">
        <title>Salinisphaera dokdonensis CL-ES53 Genome Sequencing.</title>
        <authorList>
            <person name="Li C."/>
            <person name="Lai Q."/>
            <person name="Shao Z."/>
        </authorList>
    </citation>
    <scope>NUCLEOTIDE SEQUENCE [LARGE SCALE GENOMIC DNA]</scope>
    <source>
        <strain evidence="2 3">CL-ES53</strain>
    </source>
</reference>
<feature type="domain" description="Type IV pilin Tt1218-like" evidence="1">
    <location>
        <begin position="16"/>
        <end position="90"/>
    </location>
</feature>
<keyword evidence="3" id="KW-1185">Reference proteome</keyword>
<dbReference type="Pfam" id="PF22150">
    <property type="entry name" value="Tt1218-like"/>
    <property type="match status" value="1"/>
</dbReference>